<proteinExistence type="inferred from homology"/>
<keyword evidence="8" id="KW-0285">Flavoprotein</keyword>
<comment type="pathway">
    <text evidence="4">Pyrimidine metabolism; UMP biosynthesis via de novo pathway; orotate from (S)-dihydroorotate (quinone route): step 1/1.</text>
</comment>
<dbReference type="GO" id="GO:0106430">
    <property type="term" value="F:dihydroorotate dehydrogenase (quinone) activity"/>
    <property type="evidence" value="ECO:0007669"/>
    <property type="project" value="UniProtKB-EC"/>
</dbReference>
<sequence length="368" mass="40303">MGNLISYLTHFSLPILMKMDPEQAHNLAILGFSWGVSGRSTWDKKNHYSLSQQVQGLAFSNPLGLAAGFDKNGQAVPAMGKVGFGFVEIGTVTPRAQPGNAKPRLFRLKEDRGIINRMGFNNEGIEKVFSRLAAFIHARNKRKTLEDSFFPVGVNIGINKEGADPLKDYPFLVGRVKAYADYIVINVSSPNTPGLRDLQQADHLKGILEAINHAHSEHPPLFVKLAPDIEDQDLPSIVQTIIEGGAQGIIITNTTLQRPEGLQSPFAKESGGLSGRPLRELSLAKLKKVAEIAKGSLTLISVGGIETGQDVWERLKLGADLVQIYTAFIYEGPEVVNRIKQELKSILSKNGFSTLQDAIKAFRKQIND</sequence>
<dbReference type="PROSITE" id="PS00911">
    <property type="entry name" value="DHODEHASE_1"/>
    <property type="match status" value="1"/>
</dbReference>
<dbReference type="Gene3D" id="3.20.20.70">
    <property type="entry name" value="Aldolase class I"/>
    <property type="match status" value="1"/>
</dbReference>
<dbReference type="GO" id="GO:0016020">
    <property type="term" value="C:membrane"/>
    <property type="evidence" value="ECO:0007669"/>
    <property type="project" value="UniProtKB-SubCell"/>
</dbReference>
<dbReference type="InterPro" id="IPR005720">
    <property type="entry name" value="Dihydroorotate_DH_cat"/>
</dbReference>
<dbReference type="GO" id="GO:0044205">
    <property type="term" value="P:'de novo' UMP biosynthetic process"/>
    <property type="evidence" value="ECO:0007669"/>
    <property type="project" value="UniProtKB-UniPathway"/>
</dbReference>
<keyword evidence="17" id="KW-1185">Reference proteome</keyword>
<feature type="domain" description="Dihydroorotate dehydrogenase catalytic" evidence="15">
    <location>
        <begin position="50"/>
        <end position="347"/>
    </location>
</feature>
<dbReference type="PANTHER" id="PTHR48109">
    <property type="entry name" value="DIHYDROOROTATE DEHYDROGENASE (QUINONE), MITOCHONDRIAL-RELATED"/>
    <property type="match status" value="1"/>
</dbReference>
<keyword evidence="10" id="KW-0665">Pyrimidine biosynthesis</keyword>
<dbReference type="GO" id="GO:0006207">
    <property type="term" value="P:'de novo' pyrimidine nucleobase biosynthetic process"/>
    <property type="evidence" value="ECO:0007669"/>
    <property type="project" value="UniProtKB-UniRule"/>
</dbReference>
<dbReference type="GO" id="GO:0005737">
    <property type="term" value="C:cytoplasm"/>
    <property type="evidence" value="ECO:0007669"/>
    <property type="project" value="InterPro"/>
</dbReference>
<dbReference type="KEGG" id="ebla:JGUZn3_18970"/>
<evidence type="ECO:0000256" key="12">
    <source>
        <dbReference type="ARBA" id="ARBA00023136"/>
    </source>
</evidence>
<evidence type="ECO:0000256" key="10">
    <source>
        <dbReference type="ARBA" id="ARBA00022975"/>
    </source>
</evidence>
<evidence type="ECO:0000256" key="1">
    <source>
        <dbReference type="ARBA" id="ARBA00001917"/>
    </source>
</evidence>
<evidence type="ECO:0000256" key="2">
    <source>
        <dbReference type="ARBA" id="ARBA00003125"/>
    </source>
</evidence>
<evidence type="ECO:0000256" key="5">
    <source>
        <dbReference type="ARBA" id="ARBA00005359"/>
    </source>
</evidence>
<dbReference type="NCBIfam" id="NF003645">
    <property type="entry name" value="PRK05286.1-2"/>
    <property type="match status" value="1"/>
</dbReference>
<organism evidence="16 17">
    <name type="scientific">Entomobacter blattae</name>
    <dbReference type="NCBI Taxonomy" id="2762277"/>
    <lineage>
        <taxon>Bacteria</taxon>
        <taxon>Pseudomonadati</taxon>
        <taxon>Pseudomonadota</taxon>
        <taxon>Alphaproteobacteria</taxon>
        <taxon>Acetobacterales</taxon>
        <taxon>Acetobacteraceae</taxon>
        <taxon>Entomobacter</taxon>
    </lineage>
</organism>
<comment type="catalytic activity">
    <reaction evidence="13">
        <text>(S)-dihydroorotate + a quinone = orotate + a quinol</text>
        <dbReference type="Rhea" id="RHEA:30187"/>
        <dbReference type="ChEBI" id="CHEBI:24646"/>
        <dbReference type="ChEBI" id="CHEBI:30839"/>
        <dbReference type="ChEBI" id="CHEBI:30864"/>
        <dbReference type="ChEBI" id="CHEBI:132124"/>
        <dbReference type="EC" id="1.3.5.2"/>
    </reaction>
</comment>
<dbReference type="InterPro" id="IPR013785">
    <property type="entry name" value="Aldolase_TIM"/>
</dbReference>
<name>A0A7H1NTK1_9PROT</name>
<evidence type="ECO:0000256" key="9">
    <source>
        <dbReference type="ARBA" id="ARBA00022643"/>
    </source>
</evidence>
<dbReference type="EMBL" id="CP060244">
    <property type="protein sequence ID" value="QNT79111.1"/>
    <property type="molecule type" value="Genomic_DNA"/>
</dbReference>
<dbReference type="NCBIfam" id="TIGR01036">
    <property type="entry name" value="pyrD_sub2"/>
    <property type="match status" value="1"/>
</dbReference>
<evidence type="ECO:0000256" key="6">
    <source>
        <dbReference type="ARBA" id="ARBA00012791"/>
    </source>
</evidence>
<accession>A0A7H1NTK1</accession>
<evidence type="ECO:0000259" key="15">
    <source>
        <dbReference type="Pfam" id="PF01180"/>
    </source>
</evidence>
<dbReference type="Proteomes" id="UP000516349">
    <property type="component" value="Chromosome"/>
</dbReference>
<protein>
    <recommendedName>
        <fullName evidence="7 14">Dihydroorotate dehydrogenase (quinone)</fullName>
        <ecNumber evidence="6 14">1.3.5.2</ecNumber>
    </recommendedName>
</protein>
<evidence type="ECO:0000256" key="3">
    <source>
        <dbReference type="ARBA" id="ARBA00004370"/>
    </source>
</evidence>
<dbReference type="NCBIfam" id="NF003652">
    <property type="entry name" value="PRK05286.2-5"/>
    <property type="match status" value="1"/>
</dbReference>
<dbReference type="SUPFAM" id="SSF51395">
    <property type="entry name" value="FMN-linked oxidoreductases"/>
    <property type="match status" value="1"/>
</dbReference>
<comment type="cofactor">
    <cofactor evidence="1">
        <name>FMN</name>
        <dbReference type="ChEBI" id="CHEBI:58210"/>
    </cofactor>
</comment>
<keyword evidence="12" id="KW-0472">Membrane</keyword>
<comment type="function">
    <text evidence="2">Catalyzes the conversion of dihydroorotate to orotate with quinone as electron acceptor.</text>
</comment>
<gene>
    <name evidence="16" type="primary">pyrD</name>
    <name evidence="16" type="ORF">JGUZn3_18970</name>
</gene>
<comment type="similarity">
    <text evidence="5">Belongs to the dihydroorotate dehydrogenase family. Type 2 subfamily.</text>
</comment>
<dbReference type="InterPro" id="IPR005719">
    <property type="entry name" value="Dihydroorotate_DH_2"/>
</dbReference>
<dbReference type="UniPathway" id="UPA00070">
    <property type="reaction ID" value="UER00946"/>
</dbReference>
<dbReference type="InterPro" id="IPR001295">
    <property type="entry name" value="Dihydroorotate_DH_CS"/>
</dbReference>
<evidence type="ECO:0000256" key="7">
    <source>
        <dbReference type="ARBA" id="ARBA00018366"/>
    </source>
</evidence>
<dbReference type="PANTHER" id="PTHR48109:SF4">
    <property type="entry name" value="DIHYDROOROTATE DEHYDROGENASE (QUINONE), MITOCHONDRIAL"/>
    <property type="match status" value="1"/>
</dbReference>
<dbReference type="AlphaFoldDB" id="A0A7H1NTK1"/>
<keyword evidence="9" id="KW-0288">FMN</keyword>
<keyword evidence="11 16" id="KW-0560">Oxidoreductase</keyword>
<dbReference type="Pfam" id="PF01180">
    <property type="entry name" value="DHO_dh"/>
    <property type="match status" value="1"/>
</dbReference>
<evidence type="ECO:0000256" key="14">
    <source>
        <dbReference type="NCBIfam" id="TIGR01036"/>
    </source>
</evidence>
<evidence type="ECO:0000256" key="11">
    <source>
        <dbReference type="ARBA" id="ARBA00023002"/>
    </source>
</evidence>
<evidence type="ECO:0000313" key="16">
    <source>
        <dbReference type="EMBL" id="QNT79111.1"/>
    </source>
</evidence>
<dbReference type="EC" id="1.3.5.2" evidence="6 14"/>
<reference evidence="16 17" key="1">
    <citation type="submission" date="2020-08" db="EMBL/GenBank/DDBJ databases">
        <title>Complete genome sequence of Entomobacter blattae G55GP.</title>
        <authorList>
            <person name="Poehlein A."/>
            <person name="Guzman J."/>
            <person name="Daniel R."/>
            <person name="Vilcinskas A."/>
        </authorList>
    </citation>
    <scope>NUCLEOTIDE SEQUENCE [LARGE SCALE GENOMIC DNA]</scope>
    <source>
        <strain evidence="16 17">G55GP</strain>
    </source>
</reference>
<evidence type="ECO:0000256" key="4">
    <source>
        <dbReference type="ARBA" id="ARBA00005161"/>
    </source>
</evidence>
<dbReference type="InterPro" id="IPR050074">
    <property type="entry name" value="DHO_dehydrogenase"/>
</dbReference>
<comment type="subcellular location">
    <subcellularLocation>
        <location evidence="3">Membrane</location>
    </subcellularLocation>
</comment>
<evidence type="ECO:0000256" key="8">
    <source>
        <dbReference type="ARBA" id="ARBA00022630"/>
    </source>
</evidence>
<dbReference type="CDD" id="cd04738">
    <property type="entry name" value="DHOD_2_like"/>
    <property type="match status" value="1"/>
</dbReference>
<evidence type="ECO:0000256" key="13">
    <source>
        <dbReference type="ARBA" id="ARBA00048639"/>
    </source>
</evidence>
<evidence type="ECO:0000313" key="17">
    <source>
        <dbReference type="Proteomes" id="UP000516349"/>
    </source>
</evidence>